<keyword evidence="3" id="KW-0119">Carbohydrate metabolism</keyword>
<dbReference type="Gene3D" id="3.30.420.40">
    <property type="match status" value="2"/>
</dbReference>
<evidence type="ECO:0000256" key="3">
    <source>
        <dbReference type="ARBA" id="ARBA00022629"/>
    </source>
</evidence>
<dbReference type="GO" id="GO:0042732">
    <property type="term" value="P:D-xylose metabolic process"/>
    <property type="evidence" value="ECO:0007669"/>
    <property type="project" value="UniProtKB-KW"/>
</dbReference>
<dbReference type="RefSeq" id="WP_311780408.1">
    <property type="nucleotide sequence ID" value="NZ_JALRMR010000007.1"/>
</dbReference>
<dbReference type="InterPro" id="IPR036390">
    <property type="entry name" value="WH_DNA-bd_sf"/>
</dbReference>
<proteinExistence type="inferred from homology"/>
<accession>A0AAW8R8Y7</accession>
<comment type="caution">
    <text evidence="4">The sequence shown here is derived from an EMBL/GenBank/DDBJ whole genome shotgun (WGS) entry which is preliminary data.</text>
</comment>
<dbReference type="InterPro" id="IPR000600">
    <property type="entry name" value="ROK"/>
</dbReference>
<keyword evidence="3" id="KW-0859">Xylose metabolism</keyword>
<dbReference type="InterPro" id="IPR043129">
    <property type="entry name" value="ATPase_NBD"/>
</dbReference>
<organism evidence="4 5">
    <name type="scientific">Carnobacterium divergens</name>
    <name type="common">Lactobacillus divergens</name>
    <dbReference type="NCBI Taxonomy" id="2748"/>
    <lineage>
        <taxon>Bacteria</taxon>
        <taxon>Bacillati</taxon>
        <taxon>Bacillota</taxon>
        <taxon>Bacilli</taxon>
        <taxon>Lactobacillales</taxon>
        <taxon>Carnobacteriaceae</taxon>
        <taxon>Carnobacterium</taxon>
    </lineage>
</organism>
<comment type="similarity">
    <text evidence="2">Belongs to the ROK (NagC/XylR) family.</text>
</comment>
<evidence type="ECO:0000313" key="5">
    <source>
        <dbReference type="Proteomes" id="UP001249945"/>
    </source>
</evidence>
<dbReference type="Gene3D" id="1.10.10.10">
    <property type="entry name" value="Winged helix-like DNA-binding domain superfamily/Winged helix DNA-binding domain"/>
    <property type="match status" value="1"/>
</dbReference>
<gene>
    <name evidence="4" type="ORF">MX635_07115</name>
</gene>
<protein>
    <submittedName>
        <fullName evidence="4">ROK family protein</fullName>
    </submittedName>
</protein>
<comment type="function">
    <text evidence="1">Transcriptional repressor of xylose-utilizing enzymes.</text>
</comment>
<dbReference type="Pfam" id="PF00480">
    <property type="entry name" value="ROK"/>
    <property type="match status" value="1"/>
</dbReference>
<sequence length="332" mass="37694">MKASKPQNVKENNLMFLKTVIKENGPLSQREIAKQSGLSIVTINKLVTWLLERDEIKEAKKLVTTGGRRAVSYEYNAEFKLLLAIQLIEKNHKFVFLFHVTDLFGEIVSEEEISVRSLSWAGFKEYVSSFLDKFPKIGGIMLGIPGVEIHGELKILDFPPLLNLNVRKELQEVFHLPVGIENDINTAVRGYADWLPVKHEILVGIYYPDDFPPGASILINGKIFKGRNGLAGEIKHLPLSVDWEMGLLDKIEFNKNSQEVIQTIISMYDPDKIIIYTNERIVSQEELIPIKENLAEVFPYIELPEIASSVRFSQDYLKGLIIQGIELIESAE</sequence>
<evidence type="ECO:0000256" key="2">
    <source>
        <dbReference type="ARBA" id="ARBA00006479"/>
    </source>
</evidence>
<evidence type="ECO:0000256" key="1">
    <source>
        <dbReference type="ARBA" id="ARBA00002486"/>
    </source>
</evidence>
<dbReference type="Proteomes" id="UP001249945">
    <property type="component" value="Unassembled WGS sequence"/>
</dbReference>
<reference evidence="4" key="1">
    <citation type="submission" date="2022-04" db="EMBL/GenBank/DDBJ databases">
        <title>Draft genome sequences of lactic acid bacteria (LAB) strains involved in meat spoilage.</title>
        <authorList>
            <person name="Palevich N."/>
        </authorList>
    </citation>
    <scope>NUCLEOTIDE SEQUENCE</scope>
    <source>
        <strain evidence="4">9-14</strain>
    </source>
</reference>
<dbReference type="CDD" id="cd23763">
    <property type="entry name" value="ASKHA_ATPase_ROK"/>
    <property type="match status" value="1"/>
</dbReference>
<dbReference type="PANTHER" id="PTHR18964">
    <property type="entry name" value="ROK (REPRESSOR, ORF, KINASE) FAMILY"/>
    <property type="match status" value="1"/>
</dbReference>
<dbReference type="PANTHER" id="PTHR18964:SF149">
    <property type="entry name" value="BIFUNCTIONAL UDP-N-ACETYLGLUCOSAMINE 2-EPIMERASE_N-ACETYLMANNOSAMINE KINASE"/>
    <property type="match status" value="1"/>
</dbReference>
<name>A0AAW8R8Y7_CARDV</name>
<dbReference type="EMBL" id="JALRMR010000007">
    <property type="protein sequence ID" value="MDT1974159.1"/>
    <property type="molecule type" value="Genomic_DNA"/>
</dbReference>
<dbReference type="InterPro" id="IPR036388">
    <property type="entry name" value="WH-like_DNA-bd_sf"/>
</dbReference>
<evidence type="ECO:0000313" key="4">
    <source>
        <dbReference type="EMBL" id="MDT1974159.1"/>
    </source>
</evidence>
<dbReference type="AlphaFoldDB" id="A0AAW8R8Y7"/>
<dbReference type="SUPFAM" id="SSF46785">
    <property type="entry name" value="Winged helix' DNA-binding domain"/>
    <property type="match status" value="1"/>
</dbReference>
<dbReference type="SUPFAM" id="SSF53067">
    <property type="entry name" value="Actin-like ATPase domain"/>
    <property type="match status" value="1"/>
</dbReference>